<keyword evidence="5" id="KW-1185">Reference proteome</keyword>
<organism evidence="4 5">
    <name type="scientific">Desulfosarcina ovata subsp. ovata</name>
    <dbReference type="NCBI Taxonomy" id="2752305"/>
    <lineage>
        <taxon>Bacteria</taxon>
        <taxon>Pseudomonadati</taxon>
        <taxon>Thermodesulfobacteriota</taxon>
        <taxon>Desulfobacteria</taxon>
        <taxon>Desulfobacterales</taxon>
        <taxon>Desulfosarcinaceae</taxon>
        <taxon>Desulfosarcina</taxon>
    </lineage>
</organism>
<dbReference type="Gene3D" id="2.40.30.170">
    <property type="match status" value="1"/>
</dbReference>
<evidence type="ECO:0000313" key="4">
    <source>
        <dbReference type="EMBL" id="BBO90699.1"/>
    </source>
</evidence>
<gene>
    <name evidence="4" type="ORF">DSCOOX_38790</name>
</gene>
<evidence type="ECO:0000256" key="2">
    <source>
        <dbReference type="SAM" id="Phobius"/>
    </source>
</evidence>
<feature type="transmembrane region" description="Helical" evidence="2">
    <location>
        <begin position="17"/>
        <end position="34"/>
    </location>
</feature>
<evidence type="ECO:0000313" key="5">
    <source>
        <dbReference type="Proteomes" id="UP000422108"/>
    </source>
</evidence>
<dbReference type="PANTHER" id="PTHR30469:SF12">
    <property type="entry name" value="MULTIDRUG RESISTANCE PROTEIN MDTA"/>
    <property type="match status" value="1"/>
</dbReference>
<dbReference type="PANTHER" id="PTHR30469">
    <property type="entry name" value="MULTIDRUG RESISTANCE PROTEIN MDTA"/>
    <property type="match status" value="1"/>
</dbReference>
<dbReference type="InterPro" id="IPR006143">
    <property type="entry name" value="RND_pump_MFP"/>
</dbReference>
<proteinExistence type="inferred from homology"/>
<protein>
    <submittedName>
        <fullName evidence="4">RND superfamily efflux pump MFP component</fullName>
    </submittedName>
</protein>
<dbReference type="NCBIfam" id="TIGR01730">
    <property type="entry name" value="RND_mfp"/>
    <property type="match status" value="1"/>
</dbReference>
<dbReference type="SUPFAM" id="SSF111369">
    <property type="entry name" value="HlyD-like secretion proteins"/>
    <property type="match status" value="1"/>
</dbReference>
<sequence length="403" mass="42611">MSENKANSSFPAKVGKALVPLVLIIAGGAAWSYFKTTAPVMQRSTPQRKVAVVDVQTASLGNARAVVSAMGTVVAAREVTLKAQVSGVVQSVADAYVPGGRIAKGAELLSLDPADYQVAVKKAQSTLADAKAALAIEQGSQNIAREELRLLSELSAETVAETDLALRKPQLQQAQATVASAEADLRQAMLDLNRTVVRAPFNAMIVERDVNLGTYVGEQESLATLVGTDTFWVEAVVSLEQLALIDLNHPGGCPVTIRSQASQGQWGGKVVQVAGKLNDSSRMATVIIAVQNPLGTMAKPAASRLMIDDYVYADITGRELNDVIELPRAALQDDDTVWINSDNTLDIRKVTLAWKSTDKVYIKSGLTAGEQVVMSNLATPVQGMALKRVDDAAESAADATAGE</sequence>
<keyword evidence="2" id="KW-1133">Transmembrane helix</keyword>
<dbReference type="GO" id="GO:1990281">
    <property type="term" value="C:efflux pump complex"/>
    <property type="evidence" value="ECO:0007669"/>
    <property type="project" value="TreeGrafter"/>
</dbReference>
<evidence type="ECO:0000259" key="3">
    <source>
        <dbReference type="Pfam" id="PF25967"/>
    </source>
</evidence>
<name>A0A5K8ADS2_9BACT</name>
<dbReference type="InterPro" id="IPR058627">
    <property type="entry name" value="MdtA-like_C"/>
</dbReference>
<dbReference type="GO" id="GO:0015562">
    <property type="term" value="F:efflux transmembrane transporter activity"/>
    <property type="evidence" value="ECO:0007669"/>
    <property type="project" value="TreeGrafter"/>
</dbReference>
<keyword evidence="2" id="KW-0812">Transmembrane</keyword>
<dbReference type="Gene3D" id="1.10.287.470">
    <property type="entry name" value="Helix hairpin bin"/>
    <property type="match status" value="1"/>
</dbReference>
<dbReference type="RefSeq" id="WP_162459022.1">
    <property type="nucleotide sequence ID" value="NZ_AP021879.1"/>
</dbReference>
<accession>A0A5K8ADS2</accession>
<dbReference type="EMBL" id="AP021879">
    <property type="protein sequence ID" value="BBO90699.1"/>
    <property type="molecule type" value="Genomic_DNA"/>
</dbReference>
<evidence type="ECO:0000256" key="1">
    <source>
        <dbReference type="ARBA" id="ARBA00009477"/>
    </source>
</evidence>
<dbReference type="AlphaFoldDB" id="A0A5K8ADS2"/>
<dbReference type="Pfam" id="PF25967">
    <property type="entry name" value="RND-MFP_C"/>
    <property type="match status" value="1"/>
</dbReference>
<dbReference type="Proteomes" id="UP000422108">
    <property type="component" value="Chromosome"/>
</dbReference>
<dbReference type="Gene3D" id="2.40.50.100">
    <property type="match status" value="1"/>
</dbReference>
<dbReference type="Gene3D" id="2.40.420.20">
    <property type="match status" value="1"/>
</dbReference>
<keyword evidence="2" id="KW-0472">Membrane</keyword>
<comment type="similarity">
    <text evidence="1">Belongs to the membrane fusion protein (MFP) (TC 8.A.1) family.</text>
</comment>
<feature type="domain" description="Multidrug resistance protein MdtA-like C-terminal permuted SH3" evidence="3">
    <location>
        <begin position="324"/>
        <end position="377"/>
    </location>
</feature>
<reference evidence="4 5" key="1">
    <citation type="submission" date="2019-11" db="EMBL/GenBank/DDBJ databases">
        <title>Comparative genomics of hydrocarbon-degrading Desulfosarcina strains.</title>
        <authorList>
            <person name="Watanabe M."/>
            <person name="Kojima H."/>
            <person name="Fukui M."/>
        </authorList>
    </citation>
    <scope>NUCLEOTIDE SEQUENCE [LARGE SCALE GENOMIC DNA]</scope>
    <source>
        <strain evidence="5">oXyS1</strain>
    </source>
</reference>